<reference evidence="2 3" key="1">
    <citation type="submission" date="2019-08" db="EMBL/GenBank/DDBJ databases">
        <authorList>
            <person name="Peeters C."/>
        </authorList>
    </citation>
    <scope>NUCLEOTIDE SEQUENCE [LARGE SCALE GENOMIC DNA]</scope>
    <source>
        <strain evidence="2 3">LMG 31111</strain>
    </source>
</reference>
<evidence type="ECO:0000313" key="3">
    <source>
        <dbReference type="Proteomes" id="UP000383971"/>
    </source>
</evidence>
<sequence>MKTFAQILDGRLHWKFEAEELPEFAPDFEVIEITALKPMPNEGDLWDGQRFASPPMLTNENRAAVLRQLRDSLIDRTDWLVQRHRDEKDMNLATTMSAEVFAELLGYRQALRDLPLAAAFPNLKPPPLPDGISEMLDTV</sequence>
<proteinExistence type="predicted"/>
<evidence type="ECO:0000313" key="2">
    <source>
        <dbReference type="EMBL" id="VVE41525.1"/>
    </source>
</evidence>
<accession>A0A5E4XZP8</accession>
<keyword evidence="3" id="KW-1185">Reference proteome</keyword>
<dbReference type="Pfam" id="PF16778">
    <property type="entry name" value="Phage_tail_APC"/>
    <property type="match status" value="1"/>
</dbReference>
<feature type="domain" description="Phage tail assembly chaperone-like" evidence="1">
    <location>
        <begin position="64"/>
        <end position="129"/>
    </location>
</feature>
<dbReference type="InterPro" id="IPR031893">
    <property type="entry name" value="Phage_tail_APC"/>
</dbReference>
<evidence type="ECO:0000259" key="1">
    <source>
        <dbReference type="Pfam" id="PF16778"/>
    </source>
</evidence>
<dbReference type="AlphaFoldDB" id="A0A5E4XZP8"/>
<dbReference type="RefSeq" id="WP_150586568.1">
    <property type="nucleotide sequence ID" value="NZ_CABPSE010000017.1"/>
</dbReference>
<dbReference type="EMBL" id="CABPSE010000017">
    <property type="protein sequence ID" value="VVE41525.1"/>
    <property type="molecule type" value="Genomic_DNA"/>
</dbReference>
<gene>
    <name evidence="2" type="ORF">PCO31111_04198</name>
</gene>
<protein>
    <recommendedName>
        <fullName evidence="1">Phage tail assembly chaperone-like domain-containing protein</fullName>
    </recommendedName>
</protein>
<dbReference type="Proteomes" id="UP000383971">
    <property type="component" value="Unassembled WGS sequence"/>
</dbReference>
<name>A0A5E4XZP8_9BURK</name>
<organism evidence="2 3">
    <name type="scientific">Pandoraea communis</name>
    <dbReference type="NCBI Taxonomy" id="2508297"/>
    <lineage>
        <taxon>Bacteria</taxon>
        <taxon>Pseudomonadati</taxon>
        <taxon>Pseudomonadota</taxon>
        <taxon>Betaproteobacteria</taxon>
        <taxon>Burkholderiales</taxon>
        <taxon>Burkholderiaceae</taxon>
        <taxon>Pandoraea</taxon>
    </lineage>
</organism>